<proteinExistence type="inferred from homology"/>
<gene>
    <name evidence="3" type="ORF">BITS_1376</name>
</gene>
<dbReference type="PANTHER" id="PTHR30486:SF6">
    <property type="entry name" value="TYPE IV PILUS RETRACTATION ATPASE PILT"/>
    <property type="match status" value="1"/>
</dbReference>
<dbReference type="eggNOG" id="COG4962">
    <property type="taxonomic scope" value="Bacteria"/>
</dbReference>
<dbReference type="AlphaFoldDB" id="A0A087E928"/>
<sequence length="340" mass="36925">MGAVDDPYEGEMDLGPLQGIADRHGVTDIVVTCDGKVWADWGSGLRQHIPQIPFRTPHIVREYATQLCAQLGRRLDDACPIADASTVGGVRVHAVIAPLVPYGAAISIRFPQRGGLHLEQLQALGMFPRDWLDLLRSLVRRRASILITGGTGAGKTTLLRALLRQCPEEERIVSVEEVRELGDIGHADYVSLATREANVEGAGAVGLPELVKATLRMRPDRVVLGECRGEELADVLRAFSSGHRGGLVTLHADCVERVPARMIALGLLSGLSAPAVTALAPDSFDVVIHLQRHRGVRRIAQVGYLTVKEGSLTGISVARWDGRNAIELSSGWRDFSKRWE</sequence>
<evidence type="ECO:0000313" key="4">
    <source>
        <dbReference type="Proteomes" id="UP000029080"/>
    </source>
</evidence>
<dbReference type="EMBL" id="JGZU01000019">
    <property type="protein sequence ID" value="KFJ04279.1"/>
    <property type="molecule type" value="Genomic_DNA"/>
</dbReference>
<dbReference type="InterPro" id="IPR001482">
    <property type="entry name" value="T2SS/T4SS_dom"/>
</dbReference>
<evidence type="ECO:0000259" key="2">
    <source>
        <dbReference type="Pfam" id="PF00437"/>
    </source>
</evidence>
<evidence type="ECO:0000313" key="3">
    <source>
        <dbReference type="EMBL" id="KFJ04279.1"/>
    </source>
</evidence>
<feature type="domain" description="Bacterial type II secretion system protein E" evidence="2">
    <location>
        <begin position="48"/>
        <end position="277"/>
    </location>
</feature>
<dbReference type="GO" id="GO:0016887">
    <property type="term" value="F:ATP hydrolysis activity"/>
    <property type="evidence" value="ECO:0007669"/>
    <property type="project" value="InterPro"/>
</dbReference>
<keyword evidence="4" id="KW-1185">Reference proteome</keyword>
<comment type="similarity">
    <text evidence="1">Belongs to the GSP E family.</text>
</comment>
<dbReference type="PANTHER" id="PTHR30486">
    <property type="entry name" value="TWITCHING MOTILITY PROTEIN PILT"/>
    <property type="match status" value="1"/>
</dbReference>
<dbReference type="InterPro" id="IPR050921">
    <property type="entry name" value="T4SS_GSP_E_ATPase"/>
</dbReference>
<dbReference type="Pfam" id="PF00437">
    <property type="entry name" value="T2SSE"/>
    <property type="match status" value="1"/>
</dbReference>
<dbReference type="SUPFAM" id="SSF52540">
    <property type="entry name" value="P-loop containing nucleoside triphosphate hydrolases"/>
    <property type="match status" value="1"/>
</dbReference>
<dbReference type="InterPro" id="IPR027417">
    <property type="entry name" value="P-loop_NTPase"/>
</dbReference>
<accession>A0A087E928</accession>
<dbReference type="Gene3D" id="3.30.450.90">
    <property type="match status" value="1"/>
</dbReference>
<protein>
    <submittedName>
        <fullName evidence="3">Type II/IV secretion system protein</fullName>
    </submittedName>
</protein>
<dbReference type="Proteomes" id="UP000029080">
    <property type="component" value="Unassembled WGS sequence"/>
</dbReference>
<dbReference type="CDD" id="cd01130">
    <property type="entry name" value="VirB11-like_ATPase"/>
    <property type="match status" value="1"/>
</dbReference>
<dbReference type="Gene3D" id="3.40.50.300">
    <property type="entry name" value="P-loop containing nucleotide triphosphate hydrolases"/>
    <property type="match status" value="1"/>
</dbReference>
<dbReference type="STRING" id="356829.BITS_1376"/>
<reference evidence="3 4" key="1">
    <citation type="submission" date="2014-03" db="EMBL/GenBank/DDBJ databases">
        <title>Genomics of Bifidobacteria.</title>
        <authorList>
            <person name="Ventura M."/>
            <person name="Milani C."/>
            <person name="Lugli G.A."/>
        </authorList>
    </citation>
    <scope>NUCLEOTIDE SEQUENCE [LARGE SCALE GENOMIC DNA]</scope>
    <source>
        <strain evidence="3 4">JCM 13495</strain>
    </source>
</reference>
<comment type="caution">
    <text evidence="3">The sequence shown here is derived from an EMBL/GenBank/DDBJ whole genome shotgun (WGS) entry which is preliminary data.</text>
</comment>
<organism evidence="3 4">
    <name type="scientific">Bifidobacterium tsurumiense</name>
    <dbReference type="NCBI Taxonomy" id="356829"/>
    <lineage>
        <taxon>Bacteria</taxon>
        <taxon>Bacillati</taxon>
        <taxon>Actinomycetota</taxon>
        <taxon>Actinomycetes</taxon>
        <taxon>Bifidobacteriales</taxon>
        <taxon>Bifidobacteriaceae</taxon>
        <taxon>Bifidobacterium</taxon>
    </lineage>
</organism>
<name>A0A087E928_9BIFI</name>
<evidence type="ECO:0000256" key="1">
    <source>
        <dbReference type="ARBA" id="ARBA00006611"/>
    </source>
</evidence>